<name>A0A3M7QHP4_BRAPC</name>
<accession>A0A3M7QHP4</accession>
<dbReference type="EMBL" id="REGN01006080">
    <property type="protein sequence ID" value="RNA10967.1"/>
    <property type="molecule type" value="Genomic_DNA"/>
</dbReference>
<evidence type="ECO:0000313" key="1">
    <source>
        <dbReference type="EMBL" id="RNA10967.1"/>
    </source>
</evidence>
<comment type="caution">
    <text evidence="1">The sequence shown here is derived from an EMBL/GenBank/DDBJ whole genome shotgun (WGS) entry which is preliminary data.</text>
</comment>
<dbReference type="AlphaFoldDB" id="A0A3M7QHP4"/>
<proteinExistence type="predicted"/>
<reference evidence="1 2" key="1">
    <citation type="journal article" date="2018" name="Sci. Rep.">
        <title>Genomic signatures of local adaptation to the degree of environmental predictability in rotifers.</title>
        <authorList>
            <person name="Franch-Gras L."/>
            <person name="Hahn C."/>
            <person name="Garcia-Roger E.M."/>
            <person name="Carmona M.J."/>
            <person name="Serra M."/>
            <person name="Gomez A."/>
        </authorList>
    </citation>
    <scope>NUCLEOTIDE SEQUENCE [LARGE SCALE GENOMIC DNA]</scope>
    <source>
        <strain evidence="1">HYR1</strain>
    </source>
</reference>
<dbReference type="Proteomes" id="UP000276133">
    <property type="component" value="Unassembled WGS sequence"/>
</dbReference>
<evidence type="ECO:0000313" key="2">
    <source>
        <dbReference type="Proteomes" id="UP000276133"/>
    </source>
</evidence>
<keyword evidence="2" id="KW-1185">Reference proteome</keyword>
<protein>
    <submittedName>
        <fullName evidence="1">Uncharacterized protein</fullName>
    </submittedName>
</protein>
<gene>
    <name evidence="1" type="ORF">BpHYR1_010316</name>
</gene>
<organism evidence="1 2">
    <name type="scientific">Brachionus plicatilis</name>
    <name type="common">Marine rotifer</name>
    <name type="synonym">Brachionus muelleri</name>
    <dbReference type="NCBI Taxonomy" id="10195"/>
    <lineage>
        <taxon>Eukaryota</taxon>
        <taxon>Metazoa</taxon>
        <taxon>Spiralia</taxon>
        <taxon>Gnathifera</taxon>
        <taxon>Rotifera</taxon>
        <taxon>Eurotatoria</taxon>
        <taxon>Monogononta</taxon>
        <taxon>Pseudotrocha</taxon>
        <taxon>Ploima</taxon>
        <taxon>Brachionidae</taxon>
        <taxon>Brachionus</taxon>
    </lineage>
</organism>
<sequence>MNELNFPIKINFADTVRSTIKKKIIKSSYVRLKVISSKLRYIIHAITFYTIISEGALARYGNLK</sequence>